<keyword evidence="4" id="KW-0472">Membrane</keyword>
<keyword evidence="4" id="KW-1133">Transmembrane helix</keyword>
<dbReference type="InterPro" id="IPR033140">
    <property type="entry name" value="Lipase_GDXG_put_SER_AS"/>
</dbReference>
<name>A0A859FDK7_9BACI</name>
<evidence type="ECO:0000313" key="6">
    <source>
        <dbReference type="EMBL" id="QKS71167.1"/>
    </source>
</evidence>
<dbReference type="PANTHER" id="PTHR48081">
    <property type="entry name" value="AB HYDROLASE SUPERFAMILY PROTEIN C4A8.06C"/>
    <property type="match status" value="1"/>
</dbReference>
<dbReference type="InterPro" id="IPR013094">
    <property type="entry name" value="AB_hydrolase_3"/>
</dbReference>
<protein>
    <submittedName>
        <fullName evidence="6">Alpha/beta hydrolase</fullName>
    </submittedName>
</protein>
<dbReference type="GO" id="GO:0016787">
    <property type="term" value="F:hydrolase activity"/>
    <property type="evidence" value="ECO:0007669"/>
    <property type="project" value="UniProtKB-KW"/>
</dbReference>
<reference evidence="7" key="1">
    <citation type="submission" date="2019-07" db="EMBL/GenBank/DDBJ databases">
        <title>Bacillus alkalisoli sp. nov. isolated from saline soil.</title>
        <authorList>
            <person name="Sun J.-Q."/>
            <person name="Xu L."/>
        </authorList>
    </citation>
    <scope>NUCLEOTIDE SEQUENCE [LARGE SCALE GENOMIC DNA]</scope>
    <source>
        <strain evidence="7">M4U3P1</strain>
    </source>
</reference>
<dbReference type="InterPro" id="IPR050300">
    <property type="entry name" value="GDXG_lipolytic_enzyme"/>
</dbReference>
<evidence type="ECO:0000256" key="4">
    <source>
        <dbReference type="SAM" id="Phobius"/>
    </source>
</evidence>
<dbReference type="Proteomes" id="UP000318138">
    <property type="component" value="Chromosome"/>
</dbReference>
<evidence type="ECO:0000259" key="5">
    <source>
        <dbReference type="Pfam" id="PF07859"/>
    </source>
</evidence>
<dbReference type="PROSITE" id="PS01174">
    <property type="entry name" value="LIPASE_GDXG_SER"/>
    <property type="match status" value="1"/>
</dbReference>
<keyword evidence="2 6" id="KW-0378">Hydrolase</keyword>
<feature type="transmembrane region" description="Helical" evidence="4">
    <location>
        <begin position="12"/>
        <end position="33"/>
    </location>
</feature>
<feature type="active site" evidence="3">
    <location>
        <position position="189"/>
    </location>
</feature>
<evidence type="ECO:0000256" key="2">
    <source>
        <dbReference type="ARBA" id="ARBA00022801"/>
    </source>
</evidence>
<proteinExistence type="inferred from homology"/>
<dbReference type="AlphaFoldDB" id="A0A859FDK7"/>
<dbReference type="EMBL" id="CP041372">
    <property type="protein sequence ID" value="QKS71167.1"/>
    <property type="molecule type" value="Genomic_DNA"/>
</dbReference>
<feature type="domain" description="Alpha/beta hydrolase fold-3" evidence="5">
    <location>
        <begin position="109"/>
        <end position="319"/>
    </location>
</feature>
<dbReference type="KEGG" id="psua:FLK61_31125"/>
<dbReference type="Gene3D" id="3.40.50.1820">
    <property type="entry name" value="alpha/beta hydrolase"/>
    <property type="match status" value="1"/>
</dbReference>
<keyword evidence="7" id="KW-1185">Reference proteome</keyword>
<dbReference type="PANTHER" id="PTHR48081:SF8">
    <property type="entry name" value="ALPHA_BETA HYDROLASE FOLD-3 DOMAIN-CONTAINING PROTEIN-RELATED"/>
    <property type="match status" value="1"/>
</dbReference>
<dbReference type="InterPro" id="IPR029058">
    <property type="entry name" value="AB_hydrolase_fold"/>
</dbReference>
<dbReference type="RefSeq" id="WP_176009203.1">
    <property type="nucleotide sequence ID" value="NZ_CP041372.2"/>
</dbReference>
<sequence>MMKRRGFIRRFIFVTSFLSALSVAIVSMTLFIWQQTDEGRLPAKTAVVLHAINNNLVSLDINIRPPKIVTGESGSPSLLREDITIPVQGGSQIPARIYRPSGDGPHPIVIYYHGGAFLEGFGDLDTHNNIIRSLASRTNSIVIAPSYRVAPEYVFPTATEDSYSTLLWAQDNAASLKGDPSKISVAGDSAGGNLATVVSMMSRDRNGPSIASQVLLYPLTTFQDIPLASREAYDSGYYLLSRSVMYKARDSYTPDEWMWNHSYTSPLQADNLEDLPPALIVTAEFDPLRDEGEQYATRLHEAGVPVKATRYRGVMHGFVSFYEVMQSGRDGLQEASVFLRQVNNETLRIRDEYALQVKEPPKGFDKVRDHTEAFAIAAYLLGKSGADFLIVE</sequence>
<evidence type="ECO:0000256" key="3">
    <source>
        <dbReference type="PROSITE-ProRule" id="PRU10038"/>
    </source>
</evidence>
<dbReference type="Pfam" id="PF07859">
    <property type="entry name" value="Abhydrolase_3"/>
    <property type="match status" value="1"/>
</dbReference>
<gene>
    <name evidence="6" type="ORF">FLK61_31125</name>
</gene>
<comment type="similarity">
    <text evidence="1">Belongs to the 'GDXG' lipolytic enzyme family.</text>
</comment>
<evidence type="ECO:0000313" key="7">
    <source>
        <dbReference type="Proteomes" id="UP000318138"/>
    </source>
</evidence>
<organism evidence="6 7">
    <name type="scientific">Paenalkalicoccus suaedae</name>
    <dbReference type="NCBI Taxonomy" id="2592382"/>
    <lineage>
        <taxon>Bacteria</taxon>
        <taxon>Bacillati</taxon>
        <taxon>Bacillota</taxon>
        <taxon>Bacilli</taxon>
        <taxon>Bacillales</taxon>
        <taxon>Bacillaceae</taxon>
        <taxon>Paenalkalicoccus</taxon>
    </lineage>
</organism>
<dbReference type="SUPFAM" id="SSF53474">
    <property type="entry name" value="alpha/beta-Hydrolases"/>
    <property type="match status" value="1"/>
</dbReference>
<accession>A0A859FDK7</accession>
<evidence type="ECO:0000256" key="1">
    <source>
        <dbReference type="ARBA" id="ARBA00010515"/>
    </source>
</evidence>
<keyword evidence="4" id="KW-0812">Transmembrane</keyword>